<dbReference type="SUPFAM" id="SSF50370">
    <property type="entry name" value="Ricin B-like lectins"/>
    <property type="match status" value="1"/>
</dbReference>
<feature type="chain" id="PRO_5045275432" description="Ricin B lectin domain-containing protein" evidence="5">
    <location>
        <begin position="38"/>
        <end position="967"/>
    </location>
</feature>
<comment type="similarity">
    <text evidence="2">Belongs to the glycosyl hydrolase 43 family.</text>
</comment>
<dbReference type="CDD" id="cd08998">
    <property type="entry name" value="GH43_Arb43a-like"/>
    <property type="match status" value="1"/>
</dbReference>
<feature type="domain" description="Ricin B lectin" evidence="6">
    <location>
        <begin position="345"/>
        <end position="433"/>
    </location>
</feature>
<dbReference type="CDD" id="cd00161">
    <property type="entry name" value="beta-trefoil_Ricin-like"/>
    <property type="match status" value="1"/>
</dbReference>
<evidence type="ECO:0000256" key="3">
    <source>
        <dbReference type="ARBA" id="ARBA00022801"/>
    </source>
</evidence>
<keyword evidence="4" id="KW-0326">Glycosidase</keyword>
<accession>A0ABP8IX62</accession>
<evidence type="ECO:0000313" key="7">
    <source>
        <dbReference type="EMBL" id="GAA4377442.1"/>
    </source>
</evidence>
<evidence type="ECO:0000256" key="5">
    <source>
        <dbReference type="SAM" id="SignalP"/>
    </source>
</evidence>
<evidence type="ECO:0000256" key="4">
    <source>
        <dbReference type="ARBA" id="ARBA00023295"/>
    </source>
</evidence>
<reference evidence="8" key="1">
    <citation type="journal article" date="2019" name="Int. J. Syst. Evol. Microbiol.">
        <title>The Global Catalogue of Microorganisms (GCM) 10K type strain sequencing project: providing services to taxonomists for standard genome sequencing and annotation.</title>
        <authorList>
            <consortium name="The Broad Institute Genomics Platform"/>
            <consortium name="The Broad Institute Genome Sequencing Center for Infectious Disease"/>
            <person name="Wu L."/>
            <person name="Ma J."/>
        </authorList>
    </citation>
    <scope>NUCLEOTIDE SEQUENCE [LARGE SCALE GENOMIC DNA]</scope>
    <source>
        <strain evidence="8">JCM 17924</strain>
    </source>
</reference>
<evidence type="ECO:0000256" key="1">
    <source>
        <dbReference type="ARBA" id="ARBA00004834"/>
    </source>
</evidence>
<feature type="signal peptide" evidence="5">
    <location>
        <begin position="1"/>
        <end position="37"/>
    </location>
</feature>
<dbReference type="Gene3D" id="2.60.40.10">
    <property type="entry name" value="Immunoglobulins"/>
    <property type="match status" value="1"/>
</dbReference>
<organism evidence="7 8">
    <name type="scientific">Hymenobacter koreensis</name>
    <dbReference type="NCBI Taxonomy" id="1084523"/>
    <lineage>
        <taxon>Bacteria</taxon>
        <taxon>Pseudomonadati</taxon>
        <taxon>Bacteroidota</taxon>
        <taxon>Cytophagia</taxon>
        <taxon>Cytophagales</taxon>
        <taxon>Hymenobacteraceae</taxon>
        <taxon>Hymenobacter</taxon>
    </lineage>
</organism>
<dbReference type="InterPro" id="IPR006710">
    <property type="entry name" value="Glyco_hydro_43"/>
</dbReference>
<dbReference type="InterPro" id="IPR013783">
    <property type="entry name" value="Ig-like_fold"/>
</dbReference>
<dbReference type="InterPro" id="IPR050727">
    <property type="entry name" value="GH43_arabinanases"/>
</dbReference>
<gene>
    <name evidence="7" type="ORF">GCM10023186_12520</name>
</gene>
<evidence type="ECO:0000259" key="6">
    <source>
        <dbReference type="Pfam" id="PF14200"/>
    </source>
</evidence>
<dbReference type="InterPro" id="IPR035992">
    <property type="entry name" value="Ricin_B-like_lectins"/>
</dbReference>
<comment type="pathway">
    <text evidence="1">Glycan metabolism; L-arabinan degradation.</text>
</comment>
<dbReference type="Pfam" id="PF14200">
    <property type="entry name" value="RicinB_lectin_2"/>
    <property type="match status" value="1"/>
</dbReference>
<dbReference type="Proteomes" id="UP001500454">
    <property type="component" value="Unassembled WGS sequence"/>
</dbReference>
<dbReference type="PANTHER" id="PTHR43301:SF3">
    <property type="entry name" value="ARABINAN ENDO-1,5-ALPHA-L-ARABINOSIDASE A-RELATED"/>
    <property type="match status" value="1"/>
</dbReference>
<dbReference type="Gene3D" id="2.115.10.20">
    <property type="entry name" value="Glycosyl hydrolase domain, family 43"/>
    <property type="match status" value="1"/>
</dbReference>
<dbReference type="RefSeq" id="WP_345222357.1">
    <property type="nucleotide sequence ID" value="NZ_BAABHA010000002.1"/>
</dbReference>
<evidence type="ECO:0000313" key="8">
    <source>
        <dbReference type="Proteomes" id="UP001500454"/>
    </source>
</evidence>
<sequence length="967" mass="101288">MTHALLSSSFSFSRAARAWVSALCLLLGLLAARPACALQGASGSHDPSSLIKDGNKYWMFTTGDGIYAAYSTDLINWTPGPQTIFPIGTWPSWINTYVPDFAGTFWAPECFFMNGQYYLYYSCSTFGSPRSVIGLATSPTLDPTAPNYKWTDRGMVVSSTTSSNVNAIDPALLKDSDGKVYLYYGSFNGGLGVVELNPLTGLRKVANAAPTRVAGNTTSGTRDWEAPFVVKENGFYYFFVNRGACCQGSNSTYKIVVGRGTSPLGPFLDRNGMALTATNTQATAAGFSGVGTLVLGSAGRYVGPGHFGLLRDNGVPLVSMHYYDNTANGAAKLDIATLRYDAASWPIISRDWLAAGRYKITNQNSGLSWDSWGCTANAGETIAQGSWANLTCQKWDLTPLGNGFYKVANALNANRVADLAFCTNANGTTLGIWDWLNNDCQKIKVERAADGTFSLSPAAALNRVIEVPAASTTAGVQLAIWDYTGSSCQKWGIETAPNTWTGAASTSWHDAANWSAGAVPGPADNAYIPAVANRPALTSGQALANNLTIAPGSAFTLNAPATLQLGGNWTNNGAATLNGPASFTGAATQLIGGSAPASFAAFTVNKPSGTVLLNRDLAISSALTLSGGTLTTGAYTVGMGSQASISETDQSYVLGNVEATRLLGTAGVGSTFGGLGLTLTPQGSSLPGSTTVRRVTGTLPTGVRGSQGIARYFSVQAANNTNLNVDLVFSYFDHELQGIESTSLALFKAASSPTGPWINQQPVVLGAGSVSRNGLAGLGLFTLGSTQAPLPVELTAFTAALAHPGSVQLTWATAYEKNNAGFTVERSPDGNAFQPIATVAGAGESQRLRHYSLLDSQLPAHATVLYYRLRQADLDGSVSYSPVRAVPLEAAPAALLAYPNPARAAVTVRLTRSEWGAALQLLDNLGRVVHIQPAPAPGEEAQLPLKNLPAGFYVLRCGALTQRLAVE</sequence>
<dbReference type="EMBL" id="BAABHA010000002">
    <property type="protein sequence ID" value="GAA4377442.1"/>
    <property type="molecule type" value="Genomic_DNA"/>
</dbReference>
<dbReference type="InterPro" id="IPR000772">
    <property type="entry name" value="Ricin_B_lectin"/>
</dbReference>
<dbReference type="Pfam" id="PF04616">
    <property type="entry name" value="Glyco_hydro_43"/>
    <property type="match status" value="1"/>
</dbReference>
<name>A0ABP8IX62_9BACT</name>
<dbReference type="SUPFAM" id="SSF75005">
    <property type="entry name" value="Arabinanase/levansucrase/invertase"/>
    <property type="match status" value="1"/>
</dbReference>
<dbReference type="PANTHER" id="PTHR43301">
    <property type="entry name" value="ARABINAN ENDO-1,5-ALPHA-L-ARABINOSIDASE"/>
    <property type="match status" value="1"/>
</dbReference>
<protein>
    <recommendedName>
        <fullName evidence="6">Ricin B lectin domain-containing protein</fullName>
    </recommendedName>
</protein>
<comment type="caution">
    <text evidence="7">The sequence shown here is derived from an EMBL/GenBank/DDBJ whole genome shotgun (WGS) entry which is preliminary data.</text>
</comment>
<proteinExistence type="inferred from homology"/>
<keyword evidence="3" id="KW-0378">Hydrolase</keyword>
<evidence type="ECO:0000256" key="2">
    <source>
        <dbReference type="ARBA" id="ARBA00009865"/>
    </source>
</evidence>
<keyword evidence="5" id="KW-0732">Signal</keyword>
<dbReference type="InterPro" id="IPR023296">
    <property type="entry name" value="Glyco_hydro_beta-prop_sf"/>
</dbReference>
<dbReference type="Gene3D" id="2.80.10.50">
    <property type="match status" value="1"/>
</dbReference>
<keyword evidence="8" id="KW-1185">Reference proteome</keyword>